<dbReference type="GO" id="GO:0007064">
    <property type="term" value="P:mitotic sister chromatid cohesion"/>
    <property type="evidence" value="ECO:0007669"/>
    <property type="project" value="UniProtKB-ARBA"/>
</dbReference>
<dbReference type="AlphaFoldDB" id="A0A8H6T758"/>
<evidence type="ECO:0000256" key="1">
    <source>
        <dbReference type="ARBA" id="ARBA00004123"/>
    </source>
</evidence>
<keyword evidence="5" id="KW-0863">Zinc-finger</keyword>
<dbReference type="Pfam" id="PF00817">
    <property type="entry name" value="IMS"/>
    <property type="match status" value="1"/>
</dbReference>
<dbReference type="Gene3D" id="3.30.70.270">
    <property type="match status" value="1"/>
</dbReference>
<dbReference type="Gene3D" id="3.30.1490.100">
    <property type="entry name" value="DNA polymerase, Y-family, little finger domain"/>
    <property type="match status" value="1"/>
</dbReference>
<evidence type="ECO:0000256" key="7">
    <source>
        <dbReference type="ARBA" id="ARBA00023204"/>
    </source>
</evidence>
<dbReference type="SUPFAM" id="SSF56672">
    <property type="entry name" value="DNA/RNA polymerases"/>
    <property type="match status" value="1"/>
</dbReference>
<dbReference type="InterPro" id="IPR027408">
    <property type="entry name" value="PNPase/RNase_PH_dom_sf"/>
</dbReference>
<dbReference type="Gene3D" id="1.10.150.20">
    <property type="entry name" value="5' to 3' exonuclease, C-terminal subdomain"/>
    <property type="match status" value="1"/>
</dbReference>
<keyword evidence="3" id="KW-0479">Metal-binding</keyword>
<evidence type="ECO:0000256" key="6">
    <source>
        <dbReference type="ARBA" id="ARBA00022833"/>
    </source>
</evidence>
<evidence type="ECO:0000259" key="11">
    <source>
        <dbReference type="PROSITE" id="PS50173"/>
    </source>
</evidence>
<dbReference type="InterPro" id="IPR052230">
    <property type="entry name" value="DNA_polymerase_eta"/>
</dbReference>
<dbReference type="SUPFAM" id="SSF54211">
    <property type="entry name" value="Ribosomal protein S5 domain 2-like"/>
    <property type="match status" value="1"/>
</dbReference>
<feature type="region of interest" description="Disordered" evidence="10">
    <location>
        <begin position="806"/>
        <end position="847"/>
    </location>
</feature>
<evidence type="ECO:0000256" key="8">
    <source>
        <dbReference type="ARBA" id="ARBA00023242"/>
    </source>
</evidence>
<dbReference type="SUPFAM" id="SSF55666">
    <property type="entry name" value="Ribonuclease PH domain 2-like"/>
    <property type="match status" value="1"/>
</dbReference>
<keyword evidence="8" id="KW-0539">Nucleus</keyword>
<evidence type="ECO:0000256" key="10">
    <source>
        <dbReference type="SAM" id="MobiDB-lite"/>
    </source>
</evidence>
<feature type="compositionally biased region" description="Basic and acidic residues" evidence="10">
    <location>
        <begin position="806"/>
        <end position="815"/>
    </location>
</feature>
<dbReference type="GO" id="GO:0070987">
    <property type="term" value="P:error-free translesion synthesis"/>
    <property type="evidence" value="ECO:0007669"/>
    <property type="project" value="UniProtKB-ARBA"/>
</dbReference>
<dbReference type="Pfam" id="PF11799">
    <property type="entry name" value="IMS_C"/>
    <property type="match status" value="1"/>
</dbReference>
<sequence>MRPPSPSIPEKDFLFSALKQSLRIDGRLPLEMRIPELRFGPELGYVECAFGKTRVIAQVEAKMAKPTPERPFEGIVSIYSELSPMASAEYETLGRASEEEITITRMLDKVLRRSDVLDKESLCVIAGQRVWHLKVTIHCLSDAGNMLDCACLAGIVALKQYRIPDVEVIGEDVTIYPASERAPIPLAMNHTPFCFTFAFFPDSQVPPVLDPSQLEQRLNSGLMSVALNAQKELIDLRSHDARMLLMSATVPPNSTSTGTALFKGKAKAIPPAIDFNDLSPALTYRTILSGNLGTRDPLRVIALCDSDAFYAGCEMARLNIFDKPLVVLQWTLLIAVNYIARKYGITRMMSLKEAKERCPELIVVHVATYKEGEEEPGYWENPDTRTHKVSLDFYRRESIKILHMYKEGLPENTEIEKASIDEAFFDLTRPVRQILLHRYPYLGQVPEDAPLGPDTPLPSPPQDSMWHEMSTIIPITPSLEPPVEEKPTTWHDIALSIGAELMHDVRTKISGKLNYTTSAGIARNKFLAKLCASHRKPMGQTILQNDAIPHYILPLQFQKIRFLGGKLGLALADEYDVSTVADLLRIPLETIQQRFGESSIWVYQVIRGIDYSEVKEKTALNKSMLAAKNLPEPITKLSDGYQWIRMLSAELALRLNEARQTTPNLWPKTIVLHARNLLGDGRRSKQAPWPFVRDVTVDVIANAADRLWRELVNPHGPIKVTSVSLAFTGIEGVETGLAGIDTFFNNKPVSKRSRDDEVHFRGNHFVCGRCGYKASLPPSATRSEPERESALMSLKMEHDDFHVALDLSKNQDNHDAPSSPPKKKKKKKKSTPESSPQGIAKFFNRTI</sequence>
<organism evidence="12 13">
    <name type="scientific">Mycena indigotica</name>
    <dbReference type="NCBI Taxonomy" id="2126181"/>
    <lineage>
        <taxon>Eukaryota</taxon>
        <taxon>Fungi</taxon>
        <taxon>Dikarya</taxon>
        <taxon>Basidiomycota</taxon>
        <taxon>Agaricomycotina</taxon>
        <taxon>Agaricomycetes</taxon>
        <taxon>Agaricomycetidae</taxon>
        <taxon>Agaricales</taxon>
        <taxon>Marasmiineae</taxon>
        <taxon>Mycenaceae</taxon>
        <taxon>Mycena</taxon>
    </lineage>
</organism>
<dbReference type="Gene3D" id="3.40.1170.60">
    <property type="match status" value="1"/>
</dbReference>
<dbReference type="Proteomes" id="UP000636479">
    <property type="component" value="Unassembled WGS sequence"/>
</dbReference>
<dbReference type="CDD" id="cd11368">
    <property type="entry name" value="RNase_PH_RRP45"/>
    <property type="match status" value="1"/>
</dbReference>
<dbReference type="PANTHER" id="PTHR45873">
    <property type="entry name" value="DNA POLYMERASE ETA"/>
    <property type="match status" value="1"/>
</dbReference>
<dbReference type="GO" id="GO:0035861">
    <property type="term" value="C:site of double-strand break"/>
    <property type="evidence" value="ECO:0007669"/>
    <property type="project" value="TreeGrafter"/>
</dbReference>
<dbReference type="GeneID" id="59341679"/>
<dbReference type="InterPro" id="IPR001247">
    <property type="entry name" value="ExoRNase_PH_dom1"/>
</dbReference>
<dbReference type="GO" id="GO:0006396">
    <property type="term" value="P:RNA processing"/>
    <property type="evidence" value="ECO:0007669"/>
    <property type="project" value="InterPro"/>
</dbReference>
<dbReference type="Pfam" id="PF21704">
    <property type="entry name" value="POLH-Rev1_HhH"/>
    <property type="match status" value="1"/>
</dbReference>
<dbReference type="Pfam" id="PF01138">
    <property type="entry name" value="RNase_PH"/>
    <property type="match status" value="1"/>
</dbReference>
<feature type="domain" description="UmuC" evidence="11">
    <location>
        <begin position="301"/>
        <end position="564"/>
    </location>
</feature>
<dbReference type="InterPro" id="IPR001126">
    <property type="entry name" value="UmuC"/>
</dbReference>
<dbReference type="PANTHER" id="PTHR45873:SF1">
    <property type="entry name" value="DNA POLYMERASE ETA"/>
    <property type="match status" value="1"/>
</dbReference>
<proteinExistence type="predicted"/>
<evidence type="ECO:0000256" key="5">
    <source>
        <dbReference type="ARBA" id="ARBA00022771"/>
    </source>
</evidence>
<dbReference type="PROSITE" id="PS50173">
    <property type="entry name" value="UMUC"/>
    <property type="match status" value="1"/>
</dbReference>
<keyword evidence="7" id="KW-0234">DNA repair</keyword>
<dbReference type="FunFam" id="1.10.150.20:FF:000014">
    <property type="entry name" value="Polymerase (DNA directed), eta"/>
    <property type="match status" value="1"/>
</dbReference>
<dbReference type="GO" id="GO:0000176">
    <property type="term" value="C:nuclear exosome (RNase complex)"/>
    <property type="evidence" value="ECO:0007669"/>
    <property type="project" value="UniProtKB-ARBA"/>
</dbReference>
<dbReference type="InterPro" id="IPR043128">
    <property type="entry name" value="Rev_trsase/Diguanyl_cyclase"/>
</dbReference>
<evidence type="ECO:0000256" key="4">
    <source>
        <dbReference type="ARBA" id="ARBA00022763"/>
    </source>
</evidence>
<dbReference type="GO" id="GO:0003684">
    <property type="term" value="F:damaged DNA binding"/>
    <property type="evidence" value="ECO:0007669"/>
    <property type="project" value="InterPro"/>
</dbReference>
<keyword evidence="6" id="KW-0862">Zinc</keyword>
<dbReference type="SUPFAM" id="SSF100879">
    <property type="entry name" value="Lesion bypass DNA polymerase (Y-family), little finger domain"/>
    <property type="match status" value="1"/>
</dbReference>
<dbReference type="InterPro" id="IPR036345">
    <property type="entry name" value="ExoRNase_PH_dom2_sf"/>
</dbReference>
<evidence type="ECO:0000256" key="9">
    <source>
        <dbReference type="ARBA" id="ARBA00044975"/>
    </source>
</evidence>
<dbReference type="GO" id="GO:0009314">
    <property type="term" value="P:response to radiation"/>
    <property type="evidence" value="ECO:0007669"/>
    <property type="project" value="TreeGrafter"/>
</dbReference>
<dbReference type="Gene3D" id="3.30.230.70">
    <property type="entry name" value="GHMP Kinase, N-terminal domain"/>
    <property type="match status" value="1"/>
</dbReference>
<dbReference type="GO" id="GO:0042276">
    <property type="term" value="P:error-prone translesion synthesis"/>
    <property type="evidence" value="ECO:0007669"/>
    <property type="project" value="TreeGrafter"/>
</dbReference>
<evidence type="ECO:0000256" key="2">
    <source>
        <dbReference type="ARBA" id="ARBA00022679"/>
    </source>
</evidence>
<keyword evidence="4" id="KW-0227">DNA damage</keyword>
<dbReference type="RefSeq" id="XP_037224258.1">
    <property type="nucleotide sequence ID" value="XM_037359163.1"/>
</dbReference>
<keyword evidence="13" id="KW-1185">Reference proteome</keyword>
<name>A0A8H6T758_9AGAR</name>
<dbReference type="EMBL" id="JACAZF010000002">
    <property type="protein sequence ID" value="KAF7312150.1"/>
    <property type="molecule type" value="Genomic_DNA"/>
</dbReference>
<dbReference type="GO" id="GO:0005657">
    <property type="term" value="C:replication fork"/>
    <property type="evidence" value="ECO:0007669"/>
    <property type="project" value="TreeGrafter"/>
</dbReference>
<dbReference type="FunFam" id="3.40.1170.60:FF:000008">
    <property type="entry name" value="DNA polymerase eta subunit"/>
    <property type="match status" value="1"/>
</dbReference>
<evidence type="ECO:0000313" key="13">
    <source>
        <dbReference type="Proteomes" id="UP000636479"/>
    </source>
</evidence>
<comment type="subcellular location">
    <subcellularLocation>
        <location evidence="1">Nucleus</location>
    </subcellularLocation>
</comment>
<accession>A0A8H6T758</accession>
<dbReference type="GO" id="GO:0006281">
    <property type="term" value="P:DNA repair"/>
    <property type="evidence" value="ECO:0007669"/>
    <property type="project" value="UniProtKB-KW"/>
</dbReference>
<dbReference type="InterPro" id="IPR033100">
    <property type="entry name" value="Rrp45"/>
</dbReference>
<dbReference type="InterPro" id="IPR020568">
    <property type="entry name" value="Ribosomal_Su5_D2-typ_SF"/>
</dbReference>
<dbReference type="InterPro" id="IPR043502">
    <property type="entry name" value="DNA/RNA_pol_sf"/>
</dbReference>
<dbReference type="InterPro" id="IPR036775">
    <property type="entry name" value="DNA_pol_Y-fam_lit_finger_sf"/>
</dbReference>
<evidence type="ECO:0000256" key="3">
    <source>
        <dbReference type="ARBA" id="ARBA00022723"/>
    </source>
</evidence>
<dbReference type="GO" id="GO:0003887">
    <property type="term" value="F:DNA-directed DNA polymerase activity"/>
    <property type="evidence" value="ECO:0007669"/>
    <property type="project" value="TreeGrafter"/>
</dbReference>
<dbReference type="OrthoDB" id="5723at2759"/>
<gene>
    <name evidence="12" type="ORF">MIND_00227500</name>
</gene>
<comment type="caution">
    <text evidence="12">The sequence shown here is derived from an EMBL/GenBank/DDBJ whole genome shotgun (WGS) entry which is preliminary data.</text>
</comment>
<reference evidence="12" key="1">
    <citation type="submission" date="2020-05" db="EMBL/GenBank/DDBJ databases">
        <title>Mycena genomes resolve the evolution of fungal bioluminescence.</title>
        <authorList>
            <person name="Tsai I.J."/>
        </authorList>
    </citation>
    <scope>NUCLEOTIDE SEQUENCE</scope>
    <source>
        <strain evidence="12">171206Taipei</strain>
    </source>
</reference>
<evidence type="ECO:0000313" key="12">
    <source>
        <dbReference type="EMBL" id="KAF7312150.1"/>
    </source>
</evidence>
<dbReference type="GO" id="GO:0008270">
    <property type="term" value="F:zinc ion binding"/>
    <property type="evidence" value="ECO:0007669"/>
    <property type="project" value="UniProtKB-KW"/>
</dbReference>
<dbReference type="InterPro" id="IPR017961">
    <property type="entry name" value="DNA_pol_Y-fam_little_finger"/>
</dbReference>
<protein>
    <recommendedName>
        <fullName evidence="9">DNA polymerase eta</fullName>
    </recommendedName>
</protein>
<keyword evidence="2" id="KW-0808">Transferase</keyword>